<evidence type="ECO:0000259" key="5">
    <source>
        <dbReference type="Pfam" id="PF19037"/>
    </source>
</evidence>
<name>A0AAV5RPG3_STABA</name>
<keyword evidence="2" id="KW-0653">Protein transport</keyword>
<comment type="function">
    <text evidence="2">Required for multiple vacuole delivery pathways including the cytoplasm to vacuole transport (Cvt), autophagy, pexophagy and endocytosis.</text>
</comment>
<dbReference type="GO" id="GO:0035658">
    <property type="term" value="C:Mon1-Ccz1 complex"/>
    <property type="evidence" value="ECO:0007669"/>
    <property type="project" value="TreeGrafter"/>
</dbReference>
<dbReference type="Proteomes" id="UP001362899">
    <property type="component" value="Unassembled WGS sequence"/>
</dbReference>
<comment type="subcellular location">
    <subcellularLocation>
        <location evidence="2">Endosome</location>
        <location evidence="2">Multivesicular body membrane</location>
        <topology evidence="2">Peripheral membrane protein</topology>
    </subcellularLocation>
    <subcellularLocation>
        <location evidence="2">Prevacuolar compartment membrane</location>
        <topology evidence="2">Peripheral membrane protein</topology>
    </subcellularLocation>
    <subcellularLocation>
        <location evidence="2">Vacuole membrane</location>
        <topology evidence="2">Peripheral membrane protein</topology>
    </subcellularLocation>
</comment>
<dbReference type="InterPro" id="IPR004353">
    <property type="entry name" value="Mon1"/>
</dbReference>
<keyword evidence="2" id="KW-0967">Endosome</keyword>
<dbReference type="GO" id="GO:0016192">
    <property type="term" value="P:vesicle-mediated transport"/>
    <property type="evidence" value="ECO:0007669"/>
    <property type="project" value="InterPro"/>
</dbReference>
<keyword evidence="2" id="KW-0813">Transport</keyword>
<feature type="compositionally biased region" description="Acidic residues" evidence="3">
    <location>
        <begin position="308"/>
        <end position="330"/>
    </location>
</feature>
<feature type="region of interest" description="Disordered" evidence="3">
    <location>
        <begin position="283"/>
        <end position="330"/>
    </location>
</feature>
<evidence type="ECO:0000256" key="3">
    <source>
        <dbReference type="SAM" id="MobiDB-lite"/>
    </source>
</evidence>
<proteinExistence type="inferred from homology"/>
<keyword evidence="2" id="KW-0472">Membrane</keyword>
<dbReference type="PANTHER" id="PTHR13027">
    <property type="entry name" value="SAND PROTEIN-RELATED"/>
    <property type="match status" value="1"/>
</dbReference>
<dbReference type="InterPro" id="IPR043971">
    <property type="entry name" value="FUZ/MON1/HPS1_longin_2"/>
</dbReference>
<evidence type="ECO:0000256" key="1">
    <source>
        <dbReference type="ARBA" id="ARBA00008968"/>
    </source>
</evidence>
<dbReference type="GO" id="GO:0006623">
    <property type="term" value="P:protein targeting to vacuole"/>
    <property type="evidence" value="ECO:0007669"/>
    <property type="project" value="UniProtKB-UniRule"/>
</dbReference>
<comment type="similarity">
    <text evidence="1 2">Belongs to the MON1/SAND family.</text>
</comment>
<dbReference type="InterPro" id="IPR043972">
    <property type="entry name" value="FUZ/MON1/HPS1_longin_1"/>
</dbReference>
<keyword evidence="7" id="KW-1185">Reference proteome</keyword>
<sequence length="436" mass="49474">MLAVPAPLFKQLHHAFQPMKSCNSTLFVLRHAHPLILVCVDKNGRCPGQLQTNLALLQAQILSVLTQKQLQKQLLARPSLDLRPLLSGTDVFLNSLCEQFQTGNPWSWLNALESLPLGRQTRKQLNDALLNSRGDSSLLYGLIACDSRFCAVVRPRQHSLHPPDLHLVFNMLFHTSVFKDGEHWVPICLPKFNANGFLYAYVTDIRPVNSSLPLKIVLISPSRQAFYEMQKVGNALIDQVPMPLVEKVCSARRLSILSIGVQPIEYFVYKSKQNVQFLKSERVEKTPTANQETEVHESNESNEPSEPSGEDDDPEESQEPQETQEAEETDVISEIQEIQEIQETQDIQENESDVLSTSDIEKRFCTIQAQMYTNNQRIGLQTLSSGTFLGWHSPLFEVYVYTSSYDKQALGKAVRKLVAYIRRYEQRLFLVDGAVF</sequence>
<evidence type="ECO:0000259" key="4">
    <source>
        <dbReference type="Pfam" id="PF19036"/>
    </source>
</evidence>
<evidence type="ECO:0000313" key="7">
    <source>
        <dbReference type="Proteomes" id="UP001362899"/>
    </source>
</evidence>
<keyword evidence="2" id="KW-0926">Vacuole</keyword>
<feature type="domain" description="FUZ/MON1/HPS1 first Longin" evidence="4">
    <location>
        <begin position="21"/>
        <end position="96"/>
    </location>
</feature>
<accession>A0AAV5RPG3</accession>
<dbReference type="EMBL" id="BTGC01000008">
    <property type="protein sequence ID" value="GMM53132.1"/>
    <property type="molecule type" value="Genomic_DNA"/>
</dbReference>
<dbReference type="AlphaFoldDB" id="A0AAV5RPG3"/>
<dbReference type="GO" id="GO:0000329">
    <property type="term" value="C:fungal-type vacuole membrane"/>
    <property type="evidence" value="ECO:0007669"/>
    <property type="project" value="TreeGrafter"/>
</dbReference>
<dbReference type="PANTHER" id="PTHR13027:SF7">
    <property type="entry name" value="VACUOLAR FUSION PROTEIN MON1 HOMOLOG"/>
    <property type="match status" value="1"/>
</dbReference>
<reference evidence="6 7" key="1">
    <citation type="journal article" date="2023" name="Elife">
        <title>Identification of key yeast species and microbe-microbe interactions impacting larval growth of Drosophila in the wild.</title>
        <authorList>
            <person name="Mure A."/>
            <person name="Sugiura Y."/>
            <person name="Maeda R."/>
            <person name="Honda K."/>
            <person name="Sakurai N."/>
            <person name="Takahashi Y."/>
            <person name="Watada M."/>
            <person name="Katoh T."/>
            <person name="Gotoh A."/>
            <person name="Gotoh Y."/>
            <person name="Taniguchi I."/>
            <person name="Nakamura K."/>
            <person name="Hayashi T."/>
            <person name="Katayama T."/>
            <person name="Uemura T."/>
            <person name="Hattori Y."/>
        </authorList>
    </citation>
    <scope>NUCLEOTIDE SEQUENCE [LARGE SCALE GENOMIC DNA]</scope>
    <source>
        <strain evidence="6 7">SB-73</strain>
    </source>
</reference>
<comment type="caution">
    <text evidence="6">The sequence shown here is derived from an EMBL/GenBank/DDBJ whole genome shotgun (WGS) entry which is preliminary data.</text>
</comment>
<protein>
    <recommendedName>
        <fullName evidence="2">Vacuolar fusion protein MON1</fullName>
    </recommendedName>
</protein>
<evidence type="ECO:0000313" key="6">
    <source>
        <dbReference type="EMBL" id="GMM53132.1"/>
    </source>
</evidence>
<dbReference type="Pfam" id="PF19036">
    <property type="entry name" value="Fuz_longin_1"/>
    <property type="match status" value="1"/>
</dbReference>
<gene>
    <name evidence="6" type="ORF">DASB73_040950</name>
</gene>
<dbReference type="GO" id="GO:0032585">
    <property type="term" value="C:multivesicular body membrane"/>
    <property type="evidence" value="ECO:0007669"/>
    <property type="project" value="UniProtKB-SubCell"/>
</dbReference>
<keyword evidence="2" id="KW-0072">Autophagy</keyword>
<organism evidence="6 7">
    <name type="scientific">Starmerella bacillaris</name>
    <name type="common">Yeast</name>
    <name type="synonym">Candida zemplinina</name>
    <dbReference type="NCBI Taxonomy" id="1247836"/>
    <lineage>
        <taxon>Eukaryota</taxon>
        <taxon>Fungi</taxon>
        <taxon>Dikarya</taxon>
        <taxon>Ascomycota</taxon>
        <taxon>Saccharomycotina</taxon>
        <taxon>Dipodascomycetes</taxon>
        <taxon>Dipodascales</taxon>
        <taxon>Trichomonascaceae</taxon>
        <taxon>Starmerella</taxon>
    </lineage>
</organism>
<dbReference type="PRINTS" id="PR01546">
    <property type="entry name" value="YEAST73DUF"/>
</dbReference>
<evidence type="ECO:0000256" key="2">
    <source>
        <dbReference type="RuleBase" id="RU367048"/>
    </source>
</evidence>
<feature type="domain" description="FUZ/MON1/HPS1 second Longin" evidence="5">
    <location>
        <begin position="137"/>
        <end position="232"/>
    </location>
</feature>
<dbReference type="Pfam" id="PF19037">
    <property type="entry name" value="Fuz_longin_2"/>
    <property type="match status" value="1"/>
</dbReference>
<dbReference type="GO" id="GO:0006914">
    <property type="term" value="P:autophagy"/>
    <property type="evidence" value="ECO:0007669"/>
    <property type="project" value="UniProtKB-UniRule"/>
</dbReference>